<dbReference type="InterPro" id="IPR052146">
    <property type="entry name" value="HOT1"/>
</dbReference>
<dbReference type="Gene3D" id="1.10.443.20">
    <property type="entry name" value="Centromere DNA-binding protein complex CBF3 subunit, domain 2"/>
    <property type="match status" value="1"/>
</dbReference>
<evidence type="ECO:0000259" key="2">
    <source>
        <dbReference type="Pfam" id="PF16787"/>
    </source>
</evidence>
<dbReference type="GO" id="GO:0000981">
    <property type="term" value="F:DNA-binding transcription factor activity, RNA polymerase II-specific"/>
    <property type="evidence" value="ECO:0007669"/>
    <property type="project" value="TreeGrafter"/>
</dbReference>
<dbReference type="GO" id="GO:0060963">
    <property type="term" value="P:positive regulation of ribosomal protein gene transcription by RNA polymerase II"/>
    <property type="evidence" value="ECO:0007669"/>
    <property type="project" value="TreeGrafter"/>
</dbReference>
<protein>
    <recommendedName>
        <fullName evidence="5">Ndc10 domain-containing protein</fullName>
    </recommendedName>
</protein>
<dbReference type="InterPro" id="IPR031872">
    <property type="entry name" value="NDC10_II"/>
</dbReference>
<organism evidence="3 4">
    <name type="scientific">Phytophthora nicotianae P1569</name>
    <dbReference type="NCBI Taxonomy" id="1317065"/>
    <lineage>
        <taxon>Eukaryota</taxon>
        <taxon>Sar</taxon>
        <taxon>Stramenopiles</taxon>
        <taxon>Oomycota</taxon>
        <taxon>Peronosporomycetes</taxon>
        <taxon>Peronosporales</taxon>
        <taxon>Peronosporaceae</taxon>
        <taxon>Phytophthora</taxon>
    </lineage>
</organism>
<dbReference type="OrthoDB" id="120763at2759"/>
<gene>
    <name evidence="3" type="ORF">F443_02875</name>
</gene>
<dbReference type="Pfam" id="PF12550">
    <property type="entry name" value="GCR1_C"/>
    <property type="match status" value="1"/>
</dbReference>
<dbReference type="PANTHER" id="PTHR37784:SF2">
    <property type="entry name" value="HIGH-OSMOLARITY-INDUCED TRANSCRIPTION PROTEIN 1"/>
    <property type="match status" value="1"/>
</dbReference>
<evidence type="ECO:0000259" key="1">
    <source>
        <dbReference type="Pfam" id="PF12550"/>
    </source>
</evidence>
<dbReference type="InterPro" id="IPR038279">
    <property type="entry name" value="Ndc10_dom2_sf"/>
</dbReference>
<reference evidence="3 4" key="1">
    <citation type="submission" date="2013-11" db="EMBL/GenBank/DDBJ databases">
        <title>The Genome Sequence of Phytophthora parasitica P1569.</title>
        <authorList>
            <consortium name="The Broad Institute Genomics Platform"/>
            <person name="Russ C."/>
            <person name="Tyler B."/>
            <person name="Panabieres F."/>
            <person name="Shan W."/>
            <person name="Tripathy S."/>
            <person name="Grunwald N."/>
            <person name="Machado M."/>
            <person name="Johnson C.S."/>
            <person name="Arredondo F."/>
            <person name="Hong C."/>
            <person name="Coffey M."/>
            <person name="Young S.K."/>
            <person name="Zeng Q."/>
            <person name="Gargeya S."/>
            <person name="Fitzgerald M."/>
            <person name="Abouelleil A."/>
            <person name="Alvarado L."/>
            <person name="Chapman S.B."/>
            <person name="Gainer-Dewar J."/>
            <person name="Goldberg J."/>
            <person name="Griggs A."/>
            <person name="Gujja S."/>
            <person name="Hansen M."/>
            <person name="Howarth C."/>
            <person name="Imamovic A."/>
            <person name="Ireland A."/>
            <person name="Larimer J."/>
            <person name="McCowan C."/>
            <person name="Murphy C."/>
            <person name="Pearson M."/>
            <person name="Poon T.W."/>
            <person name="Priest M."/>
            <person name="Roberts A."/>
            <person name="Saif S."/>
            <person name="Shea T."/>
            <person name="Sykes S."/>
            <person name="Wortman J."/>
            <person name="Nusbaum C."/>
            <person name="Birren B."/>
        </authorList>
    </citation>
    <scope>NUCLEOTIDE SEQUENCE [LARGE SCALE GENOMIC DNA]</scope>
    <source>
        <strain evidence="3 4">P1569</strain>
    </source>
</reference>
<dbReference type="HOGENOM" id="CLU_023043_0_0_1"/>
<feature type="domain" description="Transcription activator GCR1-like" evidence="1">
    <location>
        <begin position="477"/>
        <end position="529"/>
    </location>
</feature>
<sequence>MVDLWKQQARAKINSHPSPRDDAVTALLKLTQYEEDNRKRKNYEDRGADTLLDGYTATEQIQQVASYFWDTKGDSGTSLRNLLAFLLSHYALMRGESVRMLELADLHSIPLENAGYNPCRALVMVMRQGKTNQVGRVEVGACMRHKNVRVCGHGMLAIYLFWRWHVDGENFPDFTSSSCWYDLKLLKTGKDPTKPMSYKVHHDAISSALKYAGIRSKAKTHVGRGSGSRMADLGGASESQIRRLGRWNNQSMEKCYLTSLPREAMRTLAGFDSSRGSYFVARASAEPPQCLLRQIFPQLEMWQQALADGNAEQSIAAGGFLDLLQYLRTVILQDAIFLQDLNPSHPLWRHHIFQSHEFAQYKNQASAAISAMEDPADQRLQKAMPVLNAKLHSVHHDLKSYLEQIKATLRVVEGTVCGIKQIIEPLQSGSALLQVKLVQGSQVVATNRCTETLLQPVPRTDTDTDTTTSVTPVAPQYKMRRGFESVSELWSEWTVGVDGCTPVRELEQKYGTKWCDADERRFFNRRRKFLVLFKQW</sequence>
<evidence type="ECO:0008006" key="5">
    <source>
        <dbReference type="Google" id="ProtNLM"/>
    </source>
</evidence>
<evidence type="ECO:0000313" key="3">
    <source>
        <dbReference type="EMBL" id="ETI54292.1"/>
    </source>
</evidence>
<dbReference type="InterPro" id="IPR011010">
    <property type="entry name" value="DNA_brk_join_enz"/>
</dbReference>
<comment type="caution">
    <text evidence="3">The sequence shown here is derived from an EMBL/GenBank/DDBJ whole genome shotgun (WGS) entry which is preliminary data.</text>
</comment>
<dbReference type="SUPFAM" id="SSF56349">
    <property type="entry name" value="DNA breaking-rejoining enzymes"/>
    <property type="match status" value="1"/>
</dbReference>
<name>V9FV49_PHYNI</name>
<feature type="domain" description="Ndc10" evidence="2">
    <location>
        <begin position="11"/>
        <end position="358"/>
    </location>
</feature>
<dbReference type="PANTHER" id="PTHR37784">
    <property type="entry name" value="PROTEIN MSN1"/>
    <property type="match status" value="1"/>
</dbReference>
<dbReference type="AlphaFoldDB" id="V9FV49"/>
<dbReference type="GO" id="GO:0000978">
    <property type="term" value="F:RNA polymerase II cis-regulatory region sequence-specific DNA binding"/>
    <property type="evidence" value="ECO:0007669"/>
    <property type="project" value="TreeGrafter"/>
</dbReference>
<dbReference type="Proteomes" id="UP000018721">
    <property type="component" value="Unassembled WGS sequence"/>
</dbReference>
<evidence type="ECO:0000313" key="4">
    <source>
        <dbReference type="Proteomes" id="UP000018721"/>
    </source>
</evidence>
<dbReference type="Pfam" id="PF16787">
    <property type="entry name" value="NDC10_II"/>
    <property type="match status" value="1"/>
</dbReference>
<dbReference type="EMBL" id="ANIZ01000529">
    <property type="protein sequence ID" value="ETI54292.1"/>
    <property type="molecule type" value="Genomic_DNA"/>
</dbReference>
<dbReference type="eggNOG" id="ENOG502S2VN">
    <property type="taxonomic scope" value="Eukaryota"/>
</dbReference>
<keyword evidence="4" id="KW-1185">Reference proteome</keyword>
<dbReference type="InterPro" id="IPR022210">
    <property type="entry name" value="TF_GCR1-like"/>
</dbReference>
<accession>V9FV49</accession>
<proteinExistence type="predicted"/>